<dbReference type="PATRIC" id="fig|37927.3.peg.3155"/>
<dbReference type="Gene3D" id="1.10.287.1060">
    <property type="entry name" value="ESAT-6-like"/>
    <property type="match status" value="1"/>
</dbReference>
<dbReference type="RefSeq" id="WP_066499664.1">
    <property type="nucleotide sequence ID" value="NZ_BJMO01000055.1"/>
</dbReference>
<reference evidence="2 3" key="1">
    <citation type="submission" date="2016-02" db="EMBL/GenBank/DDBJ databases">
        <title>Complete genome of Sinomonas atrocyanea KCTC 3377.</title>
        <authorList>
            <person name="Kim K.M."/>
        </authorList>
    </citation>
    <scope>NUCLEOTIDE SEQUENCE [LARGE SCALE GENOMIC DNA]</scope>
    <source>
        <strain evidence="2 3">KCTC 3377</strain>
    </source>
</reference>
<evidence type="ECO:0000313" key="2">
    <source>
        <dbReference type="EMBL" id="AMM33738.1"/>
    </source>
</evidence>
<feature type="region of interest" description="Disordered" evidence="1">
    <location>
        <begin position="80"/>
        <end position="119"/>
    </location>
</feature>
<dbReference type="SUPFAM" id="SSF140453">
    <property type="entry name" value="EsxAB dimer-like"/>
    <property type="match status" value="1"/>
</dbReference>
<dbReference type="OrthoDB" id="4617536at2"/>
<dbReference type="Proteomes" id="UP000070134">
    <property type="component" value="Chromosome"/>
</dbReference>
<dbReference type="Pfam" id="PF06013">
    <property type="entry name" value="WXG100"/>
    <property type="match status" value="1"/>
</dbReference>
<name>A0A127A2P1_9MICC</name>
<dbReference type="STRING" id="37927.SA2016_3073"/>
<feature type="compositionally biased region" description="Gly residues" evidence="1">
    <location>
        <begin position="95"/>
        <end position="114"/>
    </location>
</feature>
<dbReference type="AlphaFoldDB" id="A0A127A2P1"/>
<proteinExistence type="predicted"/>
<evidence type="ECO:0000313" key="3">
    <source>
        <dbReference type="Proteomes" id="UP000070134"/>
    </source>
</evidence>
<protein>
    <recommendedName>
        <fullName evidence="4">WXG100 family type VII secretion target</fullName>
    </recommendedName>
</protein>
<dbReference type="KEGG" id="satk:SA2016_3073"/>
<organism evidence="2 3">
    <name type="scientific">Sinomonas atrocyanea</name>
    <dbReference type="NCBI Taxonomy" id="37927"/>
    <lineage>
        <taxon>Bacteria</taxon>
        <taxon>Bacillati</taxon>
        <taxon>Actinomycetota</taxon>
        <taxon>Actinomycetes</taxon>
        <taxon>Micrococcales</taxon>
        <taxon>Micrococcaceae</taxon>
        <taxon>Sinomonas</taxon>
    </lineage>
</organism>
<keyword evidence="3" id="KW-1185">Reference proteome</keyword>
<dbReference type="InterPro" id="IPR036689">
    <property type="entry name" value="ESAT-6-like_sf"/>
</dbReference>
<gene>
    <name evidence="2" type="ORF">SA2016_3073</name>
</gene>
<sequence>MAIQQGANPEQLRALGKQLTIKSTTIRNAQRSIDQLTARLPQVWAGQDAEDFARAWAQLHRPAFAKIAADLADSARTLAANADAQERTSAELNGGQRGGADGGAAGPEGSGTAAGGKDTPWLPDWLENNPFYNAWNVYGTIKAFPNLRFGITELVRLGRGLDLTADSDKLLVGFRNAFKVSSDIFDLNFKDISVMGGLAESSKWAKGLDAFGKGLGGLGVAIDGVQAIDHFSDGDYGQGAYSLVKAGLGAASFLPPPAGTACMVASGALALYDNVPVIHNAVNAVGSGVKDAAEGVAHAAESAWDGAKSFFGF</sequence>
<accession>A0A127A2P1</accession>
<dbReference type="EMBL" id="CP014518">
    <property type="protein sequence ID" value="AMM33738.1"/>
    <property type="molecule type" value="Genomic_DNA"/>
</dbReference>
<dbReference type="InterPro" id="IPR010310">
    <property type="entry name" value="T7SS_ESAT-6-like"/>
</dbReference>
<evidence type="ECO:0008006" key="4">
    <source>
        <dbReference type="Google" id="ProtNLM"/>
    </source>
</evidence>
<evidence type="ECO:0000256" key="1">
    <source>
        <dbReference type="SAM" id="MobiDB-lite"/>
    </source>
</evidence>